<feature type="transmembrane region" description="Helical" evidence="2">
    <location>
        <begin position="372"/>
        <end position="393"/>
    </location>
</feature>
<dbReference type="GO" id="GO:0005794">
    <property type="term" value="C:Golgi apparatus"/>
    <property type="evidence" value="ECO:0007669"/>
    <property type="project" value="TreeGrafter"/>
</dbReference>
<dbReference type="InterPro" id="IPR040410">
    <property type="entry name" value="UPF0658_Golgi"/>
</dbReference>
<feature type="transmembrane region" description="Helical" evidence="2">
    <location>
        <begin position="450"/>
        <end position="472"/>
    </location>
</feature>
<evidence type="ECO:0000313" key="3">
    <source>
        <dbReference type="EMBL" id="KXS12220.1"/>
    </source>
</evidence>
<accession>A0A139A5Y0</accession>
<feature type="transmembrane region" description="Helical" evidence="2">
    <location>
        <begin position="247"/>
        <end position="274"/>
    </location>
</feature>
<dbReference type="PANTHER" id="PTHR34391:SF1">
    <property type="entry name" value="UPF0658 GOLGI APPARATUS MEMBRANE PROTEIN C1952.10C-RELATED"/>
    <property type="match status" value="1"/>
</dbReference>
<feature type="region of interest" description="Disordered" evidence="1">
    <location>
        <begin position="192"/>
        <end position="237"/>
    </location>
</feature>
<dbReference type="PANTHER" id="PTHR34391">
    <property type="entry name" value="UPF0658 GOLGI APPARATUS MEMBRANE PROTEIN C1952.10C-RELATED"/>
    <property type="match status" value="1"/>
</dbReference>
<evidence type="ECO:0000313" key="4">
    <source>
        <dbReference type="Proteomes" id="UP000070544"/>
    </source>
</evidence>
<feature type="transmembrane region" description="Helical" evidence="2">
    <location>
        <begin position="294"/>
        <end position="314"/>
    </location>
</feature>
<feature type="compositionally biased region" description="Basic and acidic residues" evidence="1">
    <location>
        <begin position="192"/>
        <end position="204"/>
    </location>
</feature>
<feature type="transmembrane region" description="Helical" evidence="2">
    <location>
        <begin position="484"/>
        <end position="509"/>
    </location>
</feature>
<dbReference type="AlphaFoldDB" id="A0A139A5Y0"/>
<feature type="transmembrane region" description="Helical" evidence="2">
    <location>
        <begin position="326"/>
        <end position="345"/>
    </location>
</feature>
<feature type="transmembrane region" description="Helical" evidence="2">
    <location>
        <begin position="529"/>
        <end position="554"/>
    </location>
</feature>
<reference evidence="3 4" key="1">
    <citation type="journal article" date="2015" name="Genome Biol. Evol.">
        <title>Phylogenomic analyses indicate that early fungi evolved digesting cell walls of algal ancestors of land plants.</title>
        <authorList>
            <person name="Chang Y."/>
            <person name="Wang S."/>
            <person name="Sekimoto S."/>
            <person name="Aerts A.L."/>
            <person name="Choi C."/>
            <person name="Clum A."/>
            <person name="LaButti K.M."/>
            <person name="Lindquist E.A."/>
            <person name="Yee Ngan C."/>
            <person name="Ohm R.A."/>
            <person name="Salamov A.A."/>
            <person name="Grigoriev I.V."/>
            <person name="Spatafora J.W."/>
            <person name="Berbee M.L."/>
        </authorList>
    </citation>
    <scope>NUCLEOTIDE SEQUENCE [LARGE SCALE GENOMIC DNA]</scope>
    <source>
        <strain evidence="3 4">JEL478</strain>
    </source>
</reference>
<keyword evidence="4" id="KW-1185">Reference proteome</keyword>
<feature type="transmembrane region" description="Helical" evidence="2">
    <location>
        <begin position="422"/>
        <end position="444"/>
    </location>
</feature>
<keyword evidence="2" id="KW-0472">Membrane</keyword>
<name>A0A139A5Y0_GONPJ</name>
<keyword evidence="2" id="KW-1133">Transmembrane helix</keyword>
<protein>
    <recommendedName>
        <fullName evidence="5">Transmembrane protein</fullName>
    </recommendedName>
</protein>
<proteinExistence type="predicted"/>
<evidence type="ECO:0008006" key="5">
    <source>
        <dbReference type="Google" id="ProtNLM"/>
    </source>
</evidence>
<organism evidence="3 4">
    <name type="scientific">Gonapodya prolifera (strain JEL478)</name>
    <name type="common">Monoblepharis prolifera</name>
    <dbReference type="NCBI Taxonomy" id="1344416"/>
    <lineage>
        <taxon>Eukaryota</taxon>
        <taxon>Fungi</taxon>
        <taxon>Fungi incertae sedis</taxon>
        <taxon>Chytridiomycota</taxon>
        <taxon>Chytridiomycota incertae sedis</taxon>
        <taxon>Monoblepharidomycetes</taxon>
        <taxon>Monoblepharidales</taxon>
        <taxon>Gonapodyaceae</taxon>
        <taxon>Gonapodya</taxon>
    </lineage>
</organism>
<evidence type="ECO:0000256" key="1">
    <source>
        <dbReference type="SAM" id="MobiDB-lite"/>
    </source>
</evidence>
<dbReference type="Proteomes" id="UP000070544">
    <property type="component" value="Unassembled WGS sequence"/>
</dbReference>
<keyword evidence="2" id="KW-0812">Transmembrane</keyword>
<gene>
    <name evidence="3" type="ORF">M427DRAFT_409117</name>
</gene>
<sequence length="575" mass="62923">MKRITTRSHTGFTDVSRAAVHGSVASGGRGERDTQAARYAGNALEMDDAHALLERKPHSGHQSFSSVEVVFPASRKAAGGTVPNNPGGEESQGQLHSAAIIASPPVNGALRNGWTNEPEHVVDVESSIGRTATTLLNGRPLAGRTNFVTQLFERRVSNRSASLDAAVLDENQTAADELSAADWDTNRRDRFAEAEGEGEREGGGETRGINDSARGRDGEHLAGGGVTSSEPKLAKDDTMPPTVRRAFLLGLFLATVQVLFAFILFSSIIVALTRSERKAETSGGSTAVVTERDMVLKLYTLAYLFVQMFEFWMYLSSVTTSNQAELLGHAFLAIINWVLSGLMTYEDFLLRADLHQIYPDLNYYGLDRLSRVVTIFSVGVNTIGGVVWIYVTWKLYFRLGWRIFVYNGASTRVKRLISVTNIFQVLLKIDVLFLVLVSLYFIFLVVVPQIFFVMATDVFFLVFYIGGTWLLYSLGNSAIAARSVATVTLFCICSCVVFLNNVLCLFSLMTSVAGVNPTPWERKVQFVMLVSGCASIVALVVTAIFGGVNAYIFAIYPGDSTKARNTLTSIEWSLI</sequence>
<evidence type="ECO:0000256" key="2">
    <source>
        <dbReference type="SAM" id="Phobius"/>
    </source>
</evidence>
<dbReference type="EMBL" id="KQ965790">
    <property type="protein sequence ID" value="KXS12220.1"/>
    <property type="molecule type" value="Genomic_DNA"/>
</dbReference>